<gene>
    <name evidence="8" type="ORF">AYO25_00055</name>
</gene>
<dbReference type="EMBL" id="LVWB01000002">
    <property type="protein sequence ID" value="ONI60253.1"/>
    <property type="molecule type" value="Genomic_DNA"/>
</dbReference>
<keyword evidence="3 6" id="KW-1133">Transmembrane helix</keyword>
<dbReference type="Proteomes" id="UP000189542">
    <property type="component" value="Unassembled WGS sequence"/>
</dbReference>
<keyword evidence="4 6" id="KW-0472">Membrane</keyword>
<dbReference type="AlphaFoldDB" id="A0A1V2N9B3"/>
<dbReference type="InterPro" id="IPR010817">
    <property type="entry name" value="HemY_N"/>
</dbReference>
<dbReference type="InterPro" id="IPR011990">
    <property type="entry name" value="TPR-like_helical_dom_sf"/>
</dbReference>
<evidence type="ECO:0000259" key="7">
    <source>
        <dbReference type="Pfam" id="PF07219"/>
    </source>
</evidence>
<feature type="domain" description="HemY N-terminal" evidence="7">
    <location>
        <begin position="28"/>
        <end position="131"/>
    </location>
</feature>
<feature type="transmembrane region" description="Helical" evidence="6">
    <location>
        <begin position="36"/>
        <end position="58"/>
    </location>
</feature>
<evidence type="ECO:0000256" key="6">
    <source>
        <dbReference type="SAM" id="Phobius"/>
    </source>
</evidence>
<reference evidence="8 9" key="1">
    <citation type="journal article" date="2017" name="PLoS ONE">
        <title>Genomic sequence of 'Candidatus Liberibacter solanacearum' haplotype C and its comparison with haplotype A and B genomes.</title>
        <authorList>
            <person name="Wang J."/>
            <person name="Haapalainen M."/>
            <person name="Schott T."/>
            <person name="Thompson S.M."/>
            <person name="Smith G.R."/>
            <person name="Nissinen A.I."/>
            <person name="Pirhonen M."/>
        </authorList>
    </citation>
    <scope>NUCLEOTIDE SEQUENCE [LARGE SCALE GENOMIC DNA]</scope>
    <source>
        <strain evidence="8 9">FIN111</strain>
    </source>
</reference>
<sequence>MLRLIYYCCIIFFMICSFIAISYYPDDIYVTWGNRIYQTSPFVMLSIVYILIFTFMLISKISRFFLSCPSTIANIFHKRNYAKGYKELSAGLISITAQNIPLARKMFSYLSHRHIFHNESLFHLLEAQIALSEKKHHIARGKFEMMLQIPETREFAIYNLYCESYRIGDLKSAQCYAKKALKISPYISWGIEAMLQYYALEKEWSKAIDFLNKHKKNENIETYNHHQAILLTARSLENAEKGDVVASYNDAMVVLKLCNHSIMASICAAKALILQNKKNKAAVVLEKIWEINPHPEIAYIYTIILSNNATERMNRALKLEAINKKNIESLITVAKISLETGNIQQAQTKAMLAAKANPRKGIFLLLAQIERASSNNLDKILYWTQRALYTEPDPLWISDDGYCSSTWLPLSPTSKKLCRFEWKVPAKIPEYTTNRDLISYEESETPMTHLQETKRNKNIKHPYPSIHQDYHPKNRNILSLDPSIRQPDDPGVINKSTNQ</sequence>
<organism evidence="8 9">
    <name type="scientific">Candidatus Liberibacter solanacearum</name>
    <dbReference type="NCBI Taxonomy" id="556287"/>
    <lineage>
        <taxon>Bacteria</taxon>
        <taxon>Pseudomonadati</taxon>
        <taxon>Pseudomonadota</taxon>
        <taxon>Alphaproteobacteria</taxon>
        <taxon>Hyphomicrobiales</taxon>
        <taxon>Rhizobiaceae</taxon>
        <taxon>Liberibacter</taxon>
    </lineage>
</organism>
<evidence type="ECO:0000313" key="8">
    <source>
        <dbReference type="EMBL" id="ONI60253.1"/>
    </source>
</evidence>
<dbReference type="GO" id="GO:0016020">
    <property type="term" value="C:membrane"/>
    <property type="evidence" value="ECO:0007669"/>
    <property type="project" value="UniProtKB-SubCell"/>
</dbReference>
<name>A0A1V2N9B3_9HYPH</name>
<accession>A0A1V2N9B3</accession>
<evidence type="ECO:0000256" key="4">
    <source>
        <dbReference type="ARBA" id="ARBA00023136"/>
    </source>
</evidence>
<comment type="subcellular location">
    <subcellularLocation>
        <location evidence="1">Membrane</location>
    </subcellularLocation>
</comment>
<evidence type="ECO:0000256" key="5">
    <source>
        <dbReference type="SAM" id="MobiDB-lite"/>
    </source>
</evidence>
<evidence type="ECO:0000256" key="3">
    <source>
        <dbReference type="ARBA" id="ARBA00022989"/>
    </source>
</evidence>
<dbReference type="Gene3D" id="1.25.40.10">
    <property type="entry name" value="Tetratricopeptide repeat domain"/>
    <property type="match status" value="1"/>
</dbReference>
<evidence type="ECO:0000256" key="2">
    <source>
        <dbReference type="ARBA" id="ARBA00022692"/>
    </source>
</evidence>
<feature type="transmembrane region" description="Helical" evidence="6">
    <location>
        <begin position="5"/>
        <end position="24"/>
    </location>
</feature>
<comment type="caution">
    <text evidence="8">The sequence shown here is derived from an EMBL/GenBank/DDBJ whole genome shotgun (WGS) entry which is preliminary data.</text>
</comment>
<feature type="region of interest" description="Disordered" evidence="5">
    <location>
        <begin position="454"/>
        <end position="499"/>
    </location>
</feature>
<evidence type="ECO:0000256" key="1">
    <source>
        <dbReference type="ARBA" id="ARBA00004370"/>
    </source>
</evidence>
<evidence type="ECO:0000313" key="9">
    <source>
        <dbReference type="Proteomes" id="UP000189542"/>
    </source>
</evidence>
<dbReference type="Pfam" id="PF07219">
    <property type="entry name" value="HemY_N"/>
    <property type="match status" value="1"/>
</dbReference>
<protein>
    <submittedName>
        <fullName evidence="8">Heme biosynthesis protein HemY</fullName>
    </submittedName>
</protein>
<keyword evidence="2 6" id="KW-0812">Transmembrane</keyword>
<dbReference type="SUPFAM" id="SSF48452">
    <property type="entry name" value="TPR-like"/>
    <property type="match status" value="2"/>
</dbReference>
<proteinExistence type="predicted"/>